<feature type="transmembrane region" description="Helical" evidence="1">
    <location>
        <begin position="43"/>
        <end position="64"/>
    </location>
</feature>
<evidence type="ECO:0000256" key="1">
    <source>
        <dbReference type="SAM" id="Phobius"/>
    </source>
</evidence>
<keyword evidence="3" id="KW-1185">Reference proteome</keyword>
<dbReference type="Proteomes" id="UP000540989">
    <property type="component" value="Unassembled WGS sequence"/>
</dbReference>
<accession>A0A7W8E714</accession>
<protein>
    <submittedName>
        <fullName evidence="2">Uncharacterized protein</fullName>
    </submittedName>
</protein>
<keyword evidence="1" id="KW-1133">Transmembrane helix</keyword>
<dbReference type="AlphaFoldDB" id="A0A7W8E714"/>
<keyword evidence="1" id="KW-0472">Membrane</keyword>
<dbReference type="RefSeq" id="WP_184224012.1">
    <property type="nucleotide sequence ID" value="NZ_JACHIP010000032.1"/>
</dbReference>
<comment type="caution">
    <text evidence="2">The sequence shown here is derived from an EMBL/GenBank/DDBJ whole genome shotgun (WGS) entry which is preliminary data.</text>
</comment>
<dbReference type="EMBL" id="JACHIP010000032">
    <property type="protein sequence ID" value="MBB5061231.1"/>
    <property type="molecule type" value="Genomic_DNA"/>
</dbReference>
<sequence>MIVVGAHYLPFMFSYGMNHSGALAAVLIGSGMVLAMRVPNRPLVGAWTTAVVLLVLAFVGRHAALAEAG</sequence>
<evidence type="ECO:0000313" key="2">
    <source>
        <dbReference type="EMBL" id="MBB5061231.1"/>
    </source>
</evidence>
<gene>
    <name evidence="2" type="ORF">HDF16_005967</name>
</gene>
<proteinExistence type="predicted"/>
<evidence type="ECO:0000313" key="3">
    <source>
        <dbReference type="Proteomes" id="UP000540989"/>
    </source>
</evidence>
<keyword evidence="1" id="KW-0812">Transmembrane</keyword>
<feature type="transmembrane region" description="Helical" evidence="1">
    <location>
        <begin position="12"/>
        <end position="36"/>
    </location>
</feature>
<name>A0A7W8E714_9BACT</name>
<reference evidence="2 3" key="1">
    <citation type="submission" date="2020-08" db="EMBL/GenBank/DDBJ databases">
        <title>Genomic Encyclopedia of Type Strains, Phase IV (KMG-V): Genome sequencing to study the core and pangenomes of soil and plant-associated prokaryotes.</title>
        <authorList>
            <person name="Whitman W."/>
        </authorList>
    </citation>
    <scope>NUCLEOTIDE SEQUENCE [LARGE SCALE GENOMIC DNA]</scope>
    <source>
        <strain evidence="2 3">M8UP14</strain>
    </source>
</reference>
<organism evidence="2 3">
    <name type="scientific">Granulicella aggregans</name>
    <dbReference type="NCBI Taxonomy" id="474949"/>
    <lineage>
        <taxon>Bacteria</taxon>
        <taxon>Pseudomonadati</taxon>
        <taxon>Acidobacteriota</taxon>
        <taxon>Terriglobia</taxon>
        <taxon>Terriglobales</taxon>
        <taxon>Acidobacteriaceae</taxon>
        <taxon>Granulicella</taxon>
    </lineage>
</organism>